<dbReference type="PaxDb" id="243275-TDE_2104"/>
<dbReference type="PATRIC" id="fig|243275.7.peg.1987"/>
<organism evidence="1 2">
    <name type="scientific">Treponema denticola (strain ATCC 35405 / DSM 14222 / CIP 103919 / JCM 8153 / KCTC 15104)</name>
    <dbReference type="NCBI Taxonomy" id="243275"/>
    <lineage>
        <taxon>Bacteria</taxon>
        <taxon>Pseudomonadati</taxon>
        <taxon>Spirochaetota</taxon>
        <taxon>Spirochaetia</taxon>
        <taxon>Spirochaetales</taxon>
        <taxon>Treponemataceae</taxon>
        <taxon>Treponema</taxon>
    </lineage>
</organism>
<dbReference type="RefSeq" id="WP_002679910.1">
    <property type="nucleotide sequence ID" value="NC_002967.9"/>
</dbReference>
<reference evidence="1 2" key="1">
    <citation type="journal article" date="2004" name="Proc. Natl. Acad. Sci. U.S.A.">
        <title>Comparison of the genome of the oral pathogen Treponema denticola with other spirochete genomes.</title>
        <authorList>
            <person name="Seshadri R."/>
            <person name="Myers G.S."/>
            <person name="Tettelin H."/>
            <person name="Eisen J.A."/>
            <person name="Heidelberg J.F."/>
            <person name="Dodson R.J."/>
            <person name="Davidsen T.M."/>
            <person name="DeBoy R.T."/>
            <person name="Fouts D.E."/>
            <person name="Haft D.H."/>
            <person name="Selengut J."/>
            <person name="Ren Q."/>
            <person name="Brinkac L.M."/>
            <person name="Madupu R."/>
            <person name="Kolonay J."/>
            <person name="Durkin S.A."/>
            <person name="Daugherty S.C."/>
            <person name="Shetty J."/>
            <person name="Shvartsbeyn A."/>
            <person name="Gebregeorgis E."/>
            <person name="Geer K."/>
            <person name="Tsegaye G."/>
            <person name="Malek J."/>
            <person name="Ayodeji B."/>
            <person name="Shatsman S."/>
            <person name="McLeod M.P."/>
            <person name="Smajs D."/>
            <person name="Howell J.K."/>
            <person name="Pal S."/>
            <person name="Amin A."/>
            <person name="Vashisth P."/>
            <person name="McNeill T.Z."/>
            <person name="Xiang Q."/>
            <person name="Sodergren E."/>
            <person name="Baca E."/>
            <person name="Weinstock G.M."/>
            <person name="Norris S.J."/>
            <person name="Fraser C.M."/>
            <person name="Paulsen I.T."/>
        </authorList>
    </citation>
    <scope>NUCLEOTIDE SEQUENCE [LARGE SCALE GENOMIC DNA]</scope>
    <source>
        <strain evidence="2">ATCC 35405 / DSM 14222 / CIP 103919 / JCM 8153 / KCTC 15104</strain>
    </source>
</reference>
<dbReference type="AlphaFoldDB" id="Q73KW3"/>
<dbReference type="STRING" id="243275.TDE_2104"/>
<keyword evidence="2" id="KW-1185">Reference proteome</keyword>
<dbReference type="GeneID" id="2740343"/>
<gene>
    <name evidence="1" type="ordered locus">TDE_2104</name>
</gene>
<sequence>MKKTLFFILVILVLMVSSCNLFLKEEYGELILSFDGSLPDGARALDSNGLPSLLSSPMKINIIRENGYTITRELGAEEPKSLIELVPVGEKIGIKVILISDLAEWAGYAEHIVTAGPNKVAVELSKKSKGVANLLFSITGKDPSGSNIVSLSTQNGKKLLDGILIGSTKPIAARDKVGRIYVLYEDTSSTHLKRFDVEGNEDTDFETKLTDALPSGVTISYIDNIAIDIDDNYIFLFKQNTVYCFKEKEDHSFQSFSYDSFPTVPAPVPSSSAVAVYDDVLFAVYNDTLFACGFEFEDLLTPGNKRLKFESQASRNPLNKLRTEPIFGNNLTECTGLFADESGVYCLLKEQELRHGKLYALGQLVCYTYSGSTFTKKAETGLNPAASTADPIAFDAQYFSNPVGFIGYDEENIYIADDGLDIQYVNENWHIKSNKNRIAAFKRNTNAITFEDTAATWYEQKPEYKKPETKVLLWKKGNYGMLYWTSTDGTDAFSEENKLFEDSPGVRPTDKFCYDQDGNLYIMYQDAGSNKGVRRFALKEDGSYEKSGLNYYPITSFPIFAIAVDISDGQNFLYYAYNNGPNGFIQRFRWNLGDTFDHATPDGPYLGKFDDADKAPVTALAANKDGVFAAVKETYKEVVSGVNIDKYRLKVKKYTKTGNPAHLDSEITLVDNAVSYTDVSDPPNPIADPNPGDDPNQACHQYQETINGLQIGNGRLYGISSKLHRKWILYNSRYFTDVFKHSSILYKIGKTADGFSGNAEKLAEKSAVPPQGSNPGVGYGFYRFIAVKYDEAERIKFIIASDSAWGDGVSSWNGDNSDNIVEFSLKDMLFKEDKQSGGGFSKTFNSSGFAWY</sequence>
<accession>Q73KW3</accession>
<evidence type="ECO:0000313" key="1">
    <source>
        <dbReference type="EMBL" id="AAS12624.1"/>
    </source>
</evidence>
<evidence type="ECO:0000313" key="2">
    <source>
        <dbReference type="Proteomes" id="UP000008212"/>
    </source>
</evidence>
<proteinExistence type="predicted"/>
<dbReference type="eggNOG" id="ENOG5031BZG">
    <property type="taxonomic scope" value="Bacteria"/>
</dbReference>
<dbReference type="EMBL" id="AE017226">
    <property type="protein sequence ID" value="AAS12624.1"/>
    <property type="molecule type" value="Genomic_DNA"/>
</dbReference>
<dbReference type="PROSITE" id="PS51257">
    <property type="entry name" value="PROKAR_LIPOPROTEIN"/>
    <property type="match status" value="1"/>
</dbReference>
<dbReference type="KEGG" id="tde:TDE_2104"/>
<protein>
    <recommendedName>
        <fullName evidence="3">Lipoprotein</fullName>
    </recommendedName>
</protein>
<dbReference type="Proteomes" id="UP000008212">
    <property type="component" value="Chromosome"/>
</dbReference>
<dbReference type="HOGENOM" id="CLU_007801_1_0_12"/>
<evidence type="ECO:0008006" key="3">
    <source>
        <dbReference type="Google" id="ProtNLM"/>
    </source>
</evidence>
<dbReference type="OrthoDB" id="363331at2"/>
<name>Q73KW3_TREDE</name>